<gene>
    <name evidence="9" type="ORF">CAAN4_C00188</name>
</gene>
<evidence type="ECO:0000313" key="9">
    <source>
        <dbReference type="EMBL" id="CAK7898894.1"/>
    </source>
</evidence>
<evidence type="ECO:0000256" key="7">
    <source>
        <dbReference type="SAM" id="MobiDB-lite"/>
    </source>
</evidence>
<sequence>METVISVIQHSSSINNAFISTVDHLPCDVIRSLWLIQSCNIASNTFKNQLNELIKKLQNDPSIKNEVLGEYFKLKAKIRRLNEESVQESKALYNQLITHKISLKEELKQLDALANVSSEIDISLAKNLENEILEHYRENPLVSQREALKEQHERKQQEKKNKSIKLILKIPKKNKDKKAVDRRGSIDKRPRGRPRKDELIESKKQSQKQKQQKQTMKKIKHEINIPEPEPEPIFEEPEVDNSVYCFCKQPSSGDMIGCDNETACPNGDWFHYKCVGLLNRVEALKYATGKQKWFCSDHCRMVVEAKQKKKKKRRNW</sequence>
<reference evidence="9 10" key="1">
    <citation type="submission" date="2024-01" db="EMBL/GenBank/DDBJ databases">
        <authorList>
            <consortium name="Genoscope - CEA"/>
            <person name="William W."/>
        </authorList>
    </citation>
    <scope>NUCLEOTIDE SEQUENCE [LARGE SCALE GENOMIC DNA]</scope>
    <source>
        <strain evidence="9 10">29B2s-10</strain>
    </source>
</reference>
<evidence type="ECO:0000259" key="8">
    <source>
        <dbReference type="SMART" id="SM00249"/>
    </source>
</evidence>
<keyword evidence="4" id="KW-0863">Zinc-finger</keyword>
<dbReference type="Proteomes" id="UP001497600">
    <property type="component" value="Chromosome C"/>
</dbReference>
<evidence type="ECO:0000256" key="3">
    <source>
        <dbReference type="ARBA" id="ARBA00022723"/>
    </source>
</evidence>
<name>A0ABP0E889_9ASCO</name>
<feature type="domain" description="Zinc finger PHD-type" evidence="8">
    <location>
        <begin position="244"/>
        <end position="299"/>
    </location>
</feature>
<evidence type="ECO:0000256" key="6">
    <source>
        <dbReference type="ARBA" id="ARBA00023242"/>
    </source>
</evidence>
<feature type="region of interest" description="Disordered" evidence="7">
    <location>
        <begin position="148"/>
        <end position="222"/>
    </location>
</feature>
<evidence type="ECO:0000256" key="2">
    <source>
        <dbReference type="ARBA" id="ARBA00010210"/>
    </source>
</evidence>
<dbReference type="InterPro" id="IPR001965">
    <property type="entry name" value="Znf_PHD"/>
</dbReference>
<keyword evidence="5" id="KW-0862">Zinc</keyword>
<dbReference type="InterPro" id="IPR013083">
    <property type="entry name" value="Znf_RING/FYVE/PHD"/>
</dbReference>
<dbReference type="PANTHER" id="PTHR10333">
    <property type="entry name" value="INHIBITOR OF GROWTH PROTEIN"/>
    <property type="match status" value="1"/>
</dbReference>
<evidence type="ECO:0000256" key="4">
    <source>
        <dbReference type="ARBA" id="ARBA00022771"/>
    </source>
</evidence>
<feature type="compositionally biased region" description="Basic residues" evidence="7">
    <location>
        <begin position="205"/>
        <end position="220"/>
    </location>
</feature>
<keyword evidence="6" id="KW-0539">Nucleus</keyword>
<dbReference type="InterPro" id="IPR011011">
    <property type="entry name" value="Znf_FYVE_PHD"/>
</dbReference>
<accession>A0ABP0E889</accession>
<dbReference type="InterPro" id="IPR028651">
    <property type="entry name" value="ING_fam"/>
</dbReference>
<comment type="similarity">
    <text evidence="2">Belongs to the ING family.</text>
</comment>
<comment type="subcellular location">
    <subcellularLocation>
        <location evidence="1">Nucleus</location>
    </subcellularLocation>
</comment>
<organism evidence="9 10">
    <name type="scientific">[Candida] anglica</name>
    <dbReference type="NCBI Taxonomy" id="148631"/>
    <lineage>
        <taxon>Eukaryota</taxon>
        <taxon>Fungi</taxon>
        <taxon>Dikarya</taxon>
        <taxon>Ascomycota</taxon>
        <taxon>Saccharomycotina</taxon>
        <taxon>Pichiomycetes</taxon>
        <taxon>Debaryomycetaceae</taxon>
        <taxon>Kurtzmaniella</taxon>
    </lineage>
</organism>
<evidence type="ECO:0000256" key="5">
    <source>
        <dbReference type="ARBA" id="ARBA00022833"/>
    </source>
</evidence>
<dbReference type="EMBL" id="OZ004255">
    <property type="protein sequence ID" value="CAK7898894.1"/>
    <property type="molecule type" value="Genomic_DNA"/>
</dbReference>
<keyword evidence="10" id="KW-1185">Reference proteome</keyword>
<proteinExistence type="inferred from homology"/>
<dbReference type="SMART" id="SM00249">
    <property type="entry name" value="PHD"/>
    <property type="match status" value="1"/>
</dbReference>
<protein>
    <recommendedName>
        <fullName evidence="8">Zinc finger PHD-type domain-containing protein</fullName>
    </recommendedName>
</protein>
<keyword evidence="3" id="KW-0479">Metal-binding</keyword>
<feature type="compositionally biased region" description="Basic and acidic residues" evidence="7">
    <location>
        <begin position="177"/>
        <end position="204"/>
    </location>
</feature>
<feature type="compositionally biased region" description="Basic and acidic residues" evidence="7">
    <location>
        <begin position="148"/>
        <end position="161"/>
    </location>
</feature>
<dbReference type="Gene3D" id="3.30.40.10">
    <property type="entry name" value="Zinc/RING finger domain, C3HC4 (zinc finger)"/>
    <property type="match status" value="1"/>
</dbReference>
<dbReference type="PANTHER" id="PTHR10333:SF94">
    <property type="entry name" value="FINGER DOMAIN PROTEIN, PUTATIVE (AFU_ORTHOLOGUE AFUA_3G11940)-RELATED"/>
    <property type="match status" value="1"/>
</dbReference>
<evidence type="ECO:0000256" key="1">
    <source>
        <dbReference type="ARBA" id="ARBA00004123"/>
    </source>
</evidence>
<dbReference type="SUPFAM" id="SSF57903">
    <property type="entry name" value="FYVE/PHD zinc finger"/>
    <property type="match status" value="1"/>
</dbReference>
<evidence type="ECO:0000313" key="10">
    <source>
        <dbReference type="Proteomes" id="UP001497600"/>
    </source>
</evidence>